<dbReference type="PANTHER" id="PTHR30294:SF29">
    <property type="entry name" value="MULTIDRUG ABC TRANSPORTER PERMEASE YBHS-RELATED"/>
    <property type="match status" value="1"/>
</dbReference>
<accession>A0A0W8FYE6</accession>
<feature type="transmembrane region" description="Helical" evidence="6">
    <location>
        <begin position="20"/>
        <end position="39"/>
    </location>
</feature>
<evidence type="ECO:0000256" key="3">
    <source>
        <dbReference type="ARBA" id="ARBA00022692"/>
    </source>
</evidence>
<feature type="transmembrane region" description="Helical" evidence="6">
    <location>
        <begin position="131"/>
        <end position="150"/>
    </location>
</feature>
<feature type="transmembrane region" description="Helical" evidence="6">
    <location>
        <begin position="96"/>
        <end position="119"/>
    </location>
</feature>
<evidence type="ECO:0000256" key="1">
    <source>
        <dbReference type="ARBA" id="ARBA00004651"/>
    </source>
</evidence>
<dbReference type="GO" id="GO:0005886">
    <property type="term" value="C:plasma membrane"/>
    <property type="evidence" value="ECO:0007669"/>
    <property type="project" value="UniProtKB-SubCell"/>
</dbReference>
<dbReference type="Pfam" id="PF12679">
    <property type="entry name" value="ABC2_membrane_2"/>
    <property type="match status" value="1"/>
</dbReference>
<proteinExistence type="predicted"/>
<feature type="transmembrane region" description="Helical" evidence="6">
    <location>
        <begin position="216"/>
        <end position="234"/>
    </location>
</feature>
<organism evidence="7">
    <name type="scientific">hydrocarbon metagenome</name>
    <dbReference type="NCBI Taxonomy" id="938273"/>
    <lineage>
        <taxon>unclassified sequences</taxon>
        <taxon>metagenomes</taxon>
        <taxon>ecological metagenomes</taxon>
    </lineage>
</organism>
<sequence length="242" mass="27097">MKPVWIITKRELRSFFDSLIAYIMITVFLGLSGFFTWLYGSDIFLLGQATLQPFFSVAYWTLFFFIPALTMKMLAEEKRSGTLELLLTKPVSDWQVLLGKFTASLLLIVIALALTIPYYITVSSIGPVDHGAVWCGYLGMILMSMSYIGIGLFASSITNNQIVAFLTALFIGLFFLIIFNVLANNFTGNLAQLFYFLSISTHYDSISRGVVDTKDIIYFVSIAFIGLTLAESVLSKRNIVEN</sequence>
<evidence type="ECO:0000256" key="2">
    <source>
        <dbReference type="ARBA" id="ARBA00022475"/>
    </source>
</evidence>
<gene>
    <name evidence="7" type="ORF">ASZ90_004220</name>
</gene>
<evidence type="ECO:0000256" key="5">
    <source>
        <dbReference type="ARBA" id="ARBA00023136"/>
    </source>
</evidence>
<protein>
    <submittedName>
        <fullName evidence="7">Gliding motility protein gldf</fullName>
    </submittedName>
</protein>
<dbReference type="AlphaFoldDB" id="A0A0W8FYE6"/>
<keyword evidence="2" id="KW-1003">Cell membrane</keyword>
<dbReference type="PANTHER" id="PTHR30294">
    <property type="entry name" value="MEMBRANE COMPONENT OF ABC TRANSPORTER YHHJ-RELATED"/>
    <property type="match status" value="1"/>
</dbReference>
<comment type="subcellular location">
    <subcellularLocation>
        <location evidence="1">Cell membrane</location>
        <topology evidence="1">Multi-pass membrane protein</topology>
    </subcellularLocation>
</comment>
<dbReference type="InterPro" id="IPR051449">
    <property type="entry name" value="ABC-2_transporter_component"/>
</dbReference>
<keyword evidence="3 6" id="KW-0812">Transmembrane</keyword>
<evidence type="ECO:0000313" key="7">
    <source>
        <dbReference type="EMBL" id="KUG25947.1"/>
    </source>
</evidence>
<dbReference type="EMBL" id="LNQE01000567">
    <property type="protein sequence ID" value="KUG25947.1"/>
    <property type="molecule type" value="Genomic_DNA"/>
</dbReference>
<reference evidence="7" key="1">
    <citation type="journal article" date="2015" name="Proc. Natl. Acad. Sci. U.S.A.">
        <title>Networks of energetic and metabolic interactions define dynamics in microbial communities.</title>
        <authorList>
            <person name="Embree M."/>
            <person name="Liu J.K."/>
            <person name="Al-Bassam M.M."/>
            <person name="Zengler K."/>
        </authorList>
    </citation>
    <scope>NUCLEOTIDE SEQUENCE</scope>
</reference>
<name>A0A0W8FYE6_9ZZZZ</name>
<feature type="transmembrane region" description="Helical" evidence="6">
    <location>
        <begin position="51"/>
        <end position="75"/>
    </location>
</feature>
<evidence type="ECO:0000256" key="6">
    <source>
        <dbReference type="SAM" id="Phobius"/>
    </source>
</evidence>
<keyword evidence="5 6" id="KW-0472">Membrane</keyword>
<dbReference type="GO" id="GO:0140359">
    <property type="term" value="F:ABC-type transporter activity"/>
    <property type="evidence" value="ECO:0007669"/>
    <property type="project" value="InterPro"/>
</dbReference>
<evidence type="ECO:0000256" key="4">
    <source>
        <dbReference type="ARBA" id="ARBA00022989"/>
    </source>
</evidence>
<feature type="transmembrane region" description="Helical" evidence="6">
    <location>
        <begin position="162"/>
        <end position="183"/>
    </location>
</feature>
<comment type="caution">
    <text evidence="7">The sequence shown here is derived from an EMBL/GenBank/DDBJ whole genome shotgun (WGS) entry which is preliminary data.</text>
</comment>
<keyword evidence="4 6" id="KW-1133">Transmembrane helix</keyword>